<keyword evidence="14" id="KW-0866">Nonsense-mediated mRNA decay</keyword>
<keyword evidence="12" id="KW-0810">Translation regulation</keyword>
<keyword evidence="11" id="KW-0509">mRNA transport</keyword>
<evidence type="ECO:0000256" key="14">
    <source>
        <dbReference type="ARBA" id="ARBA00023161"/>
    </source>
</evidence>
<dbReference type="GO" id="GO:0005737">
    <property type="term" value="C:cytoplasm"/>
    <property type="evidence" value="ECO:0007669"/>
    <property type="project" value="UniProtKB-SubCell"/>
</dbReference>
<dbReference type="InterPro" id="IPR056924">
    <property type="entry name" value="SH3_Tf2-1"/>
</dbReference>
<dbReference type="PANTHER" id="PTHR37984:SF5">
    <property type="entry name" value="PROTEIN NYNRIN-LIKE"/>
    <property type="match status" value="1"/>
</dbReference>
<evidence type="ECO:0000256" key="10">
    <source>
        <dbReference type="ARBA" id="ARBA00022759"/>
    </source>
</evidence>
<dbReference type="Pfam" id="PF00076">
    <property type="entry name" value="RRM_1"/>
    <property type="match status" value="1"/>
</dbReference>
<evidence type="ECO:0000256" key="2">
    <source>
        <dbReference type="ARBA" id="ARBA00004496"/>
    </source>
</evidence>
<dbReference type="InterPro" id="IPR033744">
    <property type="entry name" value="RRM_RBM8"/>
</dbReference>
<keyword evidence="10" id="KW-0255">Endonuclease</keyword>
<dbReference type="InterPro" id="IPR036397">
    <property type="entry name" value="RNaseH_sf"/>
</dbReference>
<evidence type="ECO:0000256" key="19">
    <source>
        <dbReference type="SAM" id="MobiDB-lite"/>
    </source>
</evidence>
<evidence type="ECO:0000259" key="20">
    <source>
        <dbReference type="PROSITE" id="PS50013"/>
    </source>
</evidence>
<dbReference type="FunFam" id="3.10.10.10:FF:000002">
    <property type="entry name" value="Retrovirus-related Pol polyprotein from transposon 17.6-like protein"/>
    <property type="match status" value="1"/>
</dbReference>
<dbReference type="SUPFAM" id="SSF54160">
    <property type="entry name" value="Chromo domain-like"/>
    <property type="match status" value="1"/>
</dbReference>
<keyword evidence="15" id="KW-0508">mRNA splicing</keyword>
<evidence type="ECO:0000256" key="11">
    <source>
        <dbReference type="ARBA" id="ARBA00022816"/>
    </source>
</evidence>
<feature type="domain" description="Chromo" evidence="20">
    <location>
        <begin position="1331"/>
        <end position="1378"/>
    </location>
</feature>
<dbReference type="Gene3D" id="3.10.10.10">
    <property type="entry name" value="HIV Type 1 Reverse Transcriptase, subunit A, domain 1"/>
    <property type="match status" value="2"/>
</dbReference>
<evidence type="ECO:0000256" key="17">
    <source>
        <dbReference type="ARBA" id="ARBA00077711"/>
    </source>
</evidence>
<evidence type="ECO:0000256" key="1">
    <source>
        <dbReference type="ARBA" id="ARBA00004123"/>
    </source>
</evidence>
<comment type="similarity">
    <text evidence="3">Belongs to the RBM8A family.</text>
</comment>
<evidence type="ECO:0000256" key="18">
    <source>
        <dbReference type="PROSITE-ProRule" id="PRU00176"/>
    </source>
</evidence>
<protein>
    <recommendedName>
        <fullName evidence="17">RNA-binding protein 8A</fullName>
    </recommendedName>
</protein>
<dbReference type="InterPro" id="IPR021109">
    <property type="entry name" value="Peptidase_aspartic_dom_sf"/>
</dbReference>
<dbReference type="Gene3D" id="3.30.70.270">
    <property type="match status" value="2"/>
</dbReference>
<keyword evidence="7" id="KW-0808">Transferase</keyword>
<feature type="compositionally biased region" description="Polar residues" evidence="19">
    <location>
        <begin position="362"/>
        <end position="376"/>
    </location>
</feature>
<dbReference type="InterPro" id="IPR000477">
    <property type="entry name" value="RT_dom"/>
</dbReference>
<dbReference type="GO" id="GO:0006397">
    <property type="term" value="P:mRNA processing"/>
    <property type="evidence" value="ECO:0007669"/>
    <property type="project" value="UniProtKB-KW"/>
</dbReference>
<evidence type="ECO:0000256" key="9">
    <source>
        <dbReference type="ARBA" id="ARBA00022722"/>
    </source>
</evidence>
<dbReference type="InterPro" id="IPR000953">
    <property type="entry name" value="Chromo/chromo_shadow_dom"/>
</dbReference>
<dbReference type="PRINTS" id="PR01738">
    <property type="entry name" value="RNABINDINGM8"/>
</dbReference>
<dbReference type="InterPro" id="IPR000504">
    <property type="entry name" value="RRM_dom"/>
</dbReference>
<dbReference type="SUPFAM" id="SSF53098">
    <property type="entry name" value="Ribonuclease H-like"/>
    <property type="match status" value="1"/>
</dbReference>
<dbReference type="InterPro" id="IPR008111">
    <property type="entry name" value="RNA-bd_8"/>
</dbReference>
<dbReference type="CDD" id="cd01647">
    <property type="entry name" value="RT_LTR"/>
    <property type="match status" value="1"/>
</dbReference>
<dbReference type="CDD" id="cd00303">
    <property type="entry name" value="retropepsin_like"/>
    <property type="match status" value="1"/>
</dbReference>
<dbReference type="Gene3D" id="2.40.70.10">
    <property type="entry name" value="Acid Proteases"/>
    <property type="match status" value="1"/>
</dbReference>
<keyword evidence="9" id="KW-0378">Hydrolase</keyword>
<comment type="subcellular location">
    <subcellularLocation>
        <location evidence="2">Cytoplasm</location>
    </subcellularLocation>
    <subcellularLocation>
        <location evidence="1">Nucleus</location>
    </subcellularLocation>
</comment>
<evidence type="ECO:0000256" key="12">
    <source>
        <dbReference type="ARBA" id="ARBA00022845"/>
    </source>
</evidence>
<dbReference type="InterPro" id="IPR043502">
    <property type="entry name" value="DNA/RNA_pol_sf"/>
</dbReference>
<dbReference type="SMART" id="SM00360">
    <property type="entry name" value="RRM"/>
    <property type="match status" value="1"/>
</dbReference>
<dbReference type="InterPro" id="IPR043128">
    <property type="entry name" value="Rev_trsase/Diguanyl_cyclase"/>
</dbReference>
<keyword evidence="4" id="KW-0813">Transport</keyword>
<dbReference type="GO" id="GO:0004519">
    <property type="term" value="F:endonuclease activity"/>
    <property type="evidence" value="ECO:0007669"/>
    <property type="project" value="UniProtKB-KW"/>
</dbReference>
<reference evidence="22" key="1">
    <citation type="journal article" date="2019" name="Sci. Rep.">
        <title>Draft genome of Tanacetum cinerariifolium, the natural source of mosquito coil.</title>
        <authorList>
            <person name="Yamashiro T."/>
            <person name="Shiraishi A."/>
            <person name="Satake H."/>
            <person name="Nakayama K."/>
        </authorList>
    </citation>
    <scope>NUCLEOTIDE SEQUENCE</scope>
</reference>
<comment type="caution">
    <text evidence="22">The sequence shown here is derived from an EMBL/GenBank/DDBJ whole genome shotgun (WGS) entry which is preliminary data.</text>
</comment>
<feature type="compositionally biased region" description="Acidic residues" evidence="19">
    <location>
        <begin position="9"/>
        <end position="25"/>
    </location>
</feature>
<evidence type="ECO:0000256" key="3">
    <source>
        <dbReference type="ARBA" id="ARBA00007987"/>
    </source>
</evidence>
<feature type="domain" description="RRM" evidence="21">
    <location>
        <begin position="86"/>
        <end position="164"/>
    </location>
</feature>
<gene>
    <name evidence="22" type="ORF">Tci_012488</name>
</gene>
<dbReference type="PROSITE" id="PS50102">
    <property type="entry name" value="RRM"/>
    <property type="match status" value="1"/>
</dbReference>
<dbReference type="InterPro" id="IPR050951">
    <property type="entry name" value="Retrovirus_Pol_polyprotein"/>
</dbReference>
<dbReference type="GO" id="GO:0003729">
    <property type="term" value="F:mRNA binding"/>
    <property type="evidence" value="ECO:0007669"/>
    <property type="project" value="InterPro"/>
</dbReference>
<evidence type="ECO:0000256" key="16">
    <source>
        <dbReference type="ARBA" id="ARBA00023242"/>
    </source>
</evidence>
<dbReference type="Pfam" id="PF19259">
    <property type="entry name" value="Ty3_capsid"/>
    <property type="match status" value="1"/>
</dbReference>
<feature type="region of interest" description="Disordered" evidence="19">
    <location>
        <begin position="44"/>
        <end position="76"/>
    </location>
</feature>
<dbReference type="Pfam" id="PF00078">
    <property type="entry name" value="RVT_1"/>
    <property type="match status" value="1"/>
</dbReference>
<dbReference type="GO" id="GO:0008380">
    <property type="term" value="P:RNA splicing"/>
    <property type="evidence" value="ECO:0007669"/>
    <property type="project" value="UniProtKB-KW"/>
</dbReference>
<feature type="region of interest" description="Disordered" evidence="19">
    <location>
        <begin position="1"/>
        <end position="27"/>
    </location>
</feature>
<keyword evidence="9" id="KW-0540">Nuclease</keyword>
<dbReference type="InterPro" id="IPR045358">
    <property type="entry name" value="Ty3_capsid"/>
</dbReference>
<dbReference type="Gene3D" id="3.30.70.330">
    <property type="match status" value="1"/>
</dbReference>
<dbReference type="CDD" id="cd12324">
    <property type="entry name" value="RRM_RBM8"/>
    <property type="match status" value="1"/>
</dbReference>
<dbReference type="InterPro" id="IPR012677">
    <property type="entry name" value="Nucleotide-bd_a/b_plait_sf"/>
</dbReference>
<evidence type="ECO:0000256" key="7">
    <source>
        <dbReference type="ARBA" id="ARBA00022679"/>
    </source>
</evidence>
<accession>A0A6L2JUX0</accession>
<evidence type="ECO:0000256" key="4">
    <source>
        <dbReference type="ARBA" id="ARBA00022448"/>
    </source>
</evidence>
<dbReference type="GO" id="GO:0005634">
    <property type="term" value="C:nucleus"/>
    <property type="evidence" value="ECO:0007669"/>
    <property type="project" value="UniProtKB-SubCell"/>
</dbReference>
<evidence type="ECO:0000256" key="5">
    <source>
        <dbReference type="ARBA" id="ARBA00022490"/>
    </source>
</evidence>
<dbReference type="Pfam" id="PF08284">
    <property type="entry name" value="RVP_2"/>
    <property type="match status" value="1"/>
</dbReference>
<evidence type="ECO:0000256" key="6">
    <source>
        <dbReference type="ARBA" id="ARBA00022664"/>
    </source>
</evidence>
<dbReference type="EMBL" id="BKCJ010001311">
    <property type="protein sequence ID" value="GEU40510.1"/>
    <property type="molecule type" value="Genomic_DNA"/>
</dbReference>
<dbReference type="GO" id="GO:0006417">
    <property type="term" value="P:regulation of translation"/>
    <property type="evidence" value="ECO:0007669"/>
    <property type="project" value="UniProtKB-KW"/>
</dbReference>
<keyword evidence="16" id="KW-0539">Nucleus</keyword>
<dbReference type="Pfam" id="PF24626">
    <property type="entry name" value="SH3_Tf2-1"/>
    <property type="match status" value="1"/>
</dbReference>
<dbReference type="FunFam" id="3.30.70.330:FF:000525">
    <property type="entry name" value="RNA-binding protein 8A"/>
    <property type="match status" value="1"/>
</dbReference>
<keyword evidence="5" id="KW-0963">Cytoplasm</keyword>
<feature type="region of interest" description="Disordered" evidence="19">
    <location>
        <begin position="358"/>
        <end position="379"/>
    </location>
</feature>
<dbReference type="InterPro" id="IPR016197">
    <property type="entry name" value="Chromo-like_dom_sf"/>
</dbReference>
<keyword evidence="6" id="KW-0507">mRNA processing</keyword>
<dbReference type="SUPFAM" id="SSF56672">
    <property type="entry name" value="DNA/RNA polymerases"/>
    <property type="match status" value="1"/>
</dbReference>
<organism evidence="22">
    <name type="scientific">Tanacetum cinerariifolium</name>
    <name type="common">Dalmatian daisy</name>
    <name type="synonym">Chrysanthemum cinerariifolium</name>
    <dbReference type="NCBI Taxonomy" id="118510"/>
    <lineage>
        <taxon>Eukaryota</taxon>
        <taxon>Viridiplantae</taxon>
        <taxon>Streptophyta</taxon>
        <taxon>Embryophyta</taxon>
        <taxon>Tracheophyta</taxon>
        <taxon>Spermatophyta</taxon>
        <taxon>Magnoliopsida</taxon>
        <taxon>eudicotyledons</taxon>
        <taxon>Gunneridae</taxon>
        <taxon>Pentapetalae</taxon>
        <taxon>asterids</taxon>
        <taxon>campanulids</taxon>
        <taxon>Asterales</taxon>
        <taxon>Asteraceae</taxon>
        <taxon>Asteroideae</taxon>
        <taxon>Anthemideae</taxon>
        <taxon>Anthemidinae</taxon>
        <taxon>Tanacetum</taxon>
    </lineage>
</organism>
<dbReference type="Gene3D" id="3.30.420.10">
    <property type="entry name" value="Ribonuclease H-like superfamily/Ribonuclease H"/>
    <property type="match status" value="1"/>
</dbReference>
<dbReference type="FunFam" id="3.30.70.270:FF:000020">
    <property type="entry name" value="Transposon Tf2-6 polyprotein-like Protein"/>
    <property type="match status" value="1"/>
</dbReference>
<dbReference type="PROSITE" id="PS50013">
    <property type="entry name" value="CHROMO_2"/>
    <property type="match status" value="1"/>
</dbReference>
<dbReference type="PANTHER" id="PTHR37984">
    <property type="entry name" value="PROTEIN CBG26694"/>
    <property type="match status" value="1"/>
</dbReference>
<keyword evidence="8" id="KW-0548">Nucleotidyltransferase</keyword>
<dbReference type="FunFam" id="3.30.70.270:FF:000003">
    <property type="entry name" value="Transposon Ty3-G Gag-Pol polyprotein"/>
    <property type="match status" value="1"/>
</dbReference>
<name>A0A6L2JUX0_TANCI</name>
<dbReference type="GO" id="GO:0051028">
    <property type="term" value="P:mRNA transport"/>
    <property type="evidence" value="ECO:0007669"/>
    <property type="project" value="UniProtKB-KW"/>
</dbReference>
<keyword evidence="13 18" id="KW-0694">RNA-binding</keyword>
<sequence>MSNAAGDVDTLDFEADDDDLMEEDALSPTAAAAIPKLKSAITGGAAKRTKGRGFRDESDASNRMSGRFDSLDSDGGLGPERSIEGWIILVTGVHEEAQEDDLQNAFGEFGEIKNLHLNLDRRTGFVKGYALIEYETYEEAEKAITSMDGGELLTQIVNIDWAFSRGPFKRRNNRRSNRSRIHVHTIVASAILILSDITVDVHKIMASAAVSQITLQRLVGVAIVRHHTRRRSLVICISANCTQETKKRALITCLTFPAAVEEEDQNEINDFYDCRYLSACEAAWRFFGFDIHHMSHAVETPFPFATRAYRNNSITPVPTMESVQESINELKAAIVEIKEGMKTFLVGQKVLSDEVNKLKNGEGTSHNGQDSTNHHSGSPRWIDEIEERDKIQLASMHVYDKALIWHQPFCKRFGEDYPWELYAKEAIRRFDSVFDDPLMELKNLKQDGTVKVYHEKFESLLNRMELSEKHAISLFLGGLKLEISSHIRMFTLDTLNDVYYLAKMQEQTIVAMKSRYGPVLPTPKPVSNVFNKPVTSYQRTSSSNVVMPNTSSRNDTVPFNKRLTQKELEEKRANHMCFYCDEKYFPGHKCSGQLHSLEVVIEGTEDAGEEIFEECTNELFTQELPNGFIQDVSPQISIHALSDVTSYRTLRIRGYVGKQVVHILIDCGSTHNFMDIQTAKRIGCKMQSICPLKVDVADGNSLASSFMCKDFKWTLQGFPFVTDMMVISLGGREMVLGVQWLAILGDIKFNFQKLTIKFDYGKSKVLLRGSKQGIAKHPCRAVEDLLAEHPPNQKDAIELMVKELLDSRVIRPSQSPFSSPIVMVKKKDGSWRMCIDYRQLNKHTVKDKDDDIHKAAFRTHDGHFEFLVMPFGLTNAPSTFQSLMNTVFKPFLRRFTRVFFDDILIYSKNAIEHLHHLECVLQVMRENTLYAKQSKCAFVVSEVEYLGHVISAEGVSTDKSKIQAMKDWPMPKTVKQLRGFMGLTGYYRRVIKHYATISKPLTQLLKKQSFQWNDAAQVAFETFKSAMKRNFFALILALEKWRGYLMDRHYKIKTDHFSLNPLWEQIKDNWEQDLVLNNLIKKLEGQTNGDSKYTWLNGQLRRKGKLMVGNVDQLRKKLFLHFHGDSIGGHFGVQGDYPNTQFIILLEGNEENGQAVVVDRLSKYAHIIPLHQPFNAQQVAQLFLDNVYKLHGLPSNIVSDRDKEVDRSMQAREHVLNMLKFHLKRAQDRMVSLANKSRTNRSFEVGTWVFLMLQSHRKVIVRQGQYHKLSSKYFGPFQITDKIGKVACKLQLPNHSLIHPVFHVAQLKECKGDVSHMGELPICDKDGQLTAVPEVILDRRLGKVNNKPKVFVLVQWSNRDKTEATWERYDDLLVRFPQFDADAA</sequence>
<evidence type="ECO:0000256" key="13">
    <source>
        <dbReference type="ARBA" id="ARBA00022884"/>
    </source>
</evidence>
<dbReference type="GO" id="GO:0000184">
    <property type="term" value="P:nuclear-transcribed mRNA catabolic process, nonsense-mediated decay"/>
    <property type="evidence" value="ECO:0007669"/>
    <property type="project" value="UniProtKB-KW"/>
</dbReference>
<dbReference type="SUPFAM" id="SSF54928">
    <property type="entry name" value="RNA-binding domain, RBD"/>
    <property type="match status" value="1"/>
</dbReference>
<dbReference type="InterPro" id="IPR012337">
    <property type="entry name" value="RNaseH-like_sf"/>
</dbReference>
<evidence type="ECO:0000256" key="8">
    <source>
        <dbReference type="ARBA" id="ARBA00022695"/>
    </source>
</evidence>
<evidence type="ECO:0000259" key="21">
    <source>
        <dbReference type="PROSITE" id="PS50102"/>
    </source>
</evidence>
<evidence type="ECO:0000313" key="22">
    <source>
        <dbReference type="EMBL" id="GEU40510.1"/>
    </source>
</evidence>
<dbReference type="GO" id="GO:0016779">
    <property type="term" value="F:nucleotidyltransferase activity"/>
    <property type="evidence" value="ECO:0007669"/>
    <property type="project" value="UniProtKB-KW"/>
</dbReference>
<evidence type="ECO:0000256" key="15">
    <source>
        <dbReference type="ARBA" id="ARBA00023187"/>
    </source>
</evidence>
<dbReference type="InterPro" id="IPR035979">
    <property type="entry name" value="RBD_domain_sf"/>
</dbReference>
<proteinExistence type="inferred from homology"/>